<dbReference type="GO" id="GO:0005737">
    <property type="term" value="C:cytoplasm"/>
    <property type="evidence" value="ECO:0007669"/>
    <property type="project" value="TreeGrafter"/>
</dbReference>
<evidence type="ECO:0000256" key="2">
    <source>
        <dbReference type="ARBA" id="ARBA00022754"/>
    </source>
</evidence>
<keyword evidence="3 5" id="KW-0175">Coiled coil</keyword>
<dbReference type="GO" id="GO:0005200">
    <property type="term" value="F:structural constituent of cytoskeleton"/>
    <property type="evidence" value="ECO:0007669"/>
    <property type="project" value="TreeGrafter"/>
</dbReference>
<dbReference type="GO" id="GO:0005886">
    <property type="term" value="C:plasma membrane"/>
    <property type="evidence" value="ECO:0007669"/>
    <property type="project" value="TreeGrafter"/>
</dbReference>
<comment type="similarity">
    <text evidence="4">Belongs to the intermediate filament family.</text>
</comment>
<dbReference type="PANTHER" id="PTHR45652:SF5">
    <property type="entry name" value="VIMENTIN"/>
    <property type="match status" value="1"/>
</dbReference>
<keyword evidence="9" id="KW-1185">Reference proteome</keyword>
<dbReference type="InterPro" id="IPR050405">
    <property type="entry name" value="Intermediate_filament"/>
</dbReference>
<dbReference type="AlphaFoldDB" id="A0A8J4XCS1"/>
<dbReference type="SMART" id="SM01391">
    <property type="entry name" value="Filament"/>
    <property type="match status" value="1"/>
</dbReference>
<dbReference type="Gene3D" id="1.20.5.500">
    <property type="entry name" value="Single helix bin"/>
    <property type="match status" value="1"/>
</dbReference>
<name>A0A8J4XCS1_CLAMG</name>
<feature type="compositionally biased region" description="Basic and acidic residues" evidence="6">
    <location>
        <begin position="25"/>
        <end position="40"/>
    </location>
</feature>
<evidence type="ECO:0000313" key="9">
    <source>
        <dbReference type="Proteomes" id="UP000727407"/>
    </source>
</evidence>
<feature type="coiled-coil region" evidence="5">
    <location>
        <begin position="95"/>
        <end position="218"/>
    </location>
</feature>
<dbReference type="EMBL" id="QNUK01000083">
    <property type="protein sequence ID" value="KAF5902838.1"/>
    <property type="molecule type" value="Genomic_DNA"/>
</dbReference>
<sequence>MTTLSSTISSYRKRFGHDGGSAASRRGESPDPSRVHHHDVYTSGDRTPEAWSGQARALDSSVSAALSVERKAPRAGEKAQVRELNERFGCCIEKVRLLEQKNGALRAELERWRGTGPARLAELCARELTELRRHVDRLTNEKARAEVQRDNLFADLKRIRAKLQAEILQREEAERSTQSFRQDVDSAALARVDLQRKVESLQEEIVFLKKLHEQELKESQTRTQTQQLSVDLDVAQSDLTSALREIRAQYEKLGFENVLESEERYDSKTYLSWLKAIQVVDVDFQFTDLAEALNRNRKTLRSAKQEASECRCQVQALTCEVDALKGTNESLERQMKQTEETFALESSGYQETISRLEENILKLKEEIARQLREYQALLKVKTELDIEIATYRTLLEGKESQVISESTQKHEDPE</sequence>
<feature type="region of interest" description="Disordered" evidence="6">
    <location>
        <begin position="1"/>
        <end position="50"/>
    </location>
</feature>
<evidence type="ECO:0000256" key="6">
    <source>
        <dbReference type="SAM" id="MobiDB-lite"/>
    </source>
</evidence>
<dbReference type="SUPFAM" id="SSF64593">
    <property type="entry name" value="Intermediate filament protein, coiled coil region"/>
    <property type="match status" value="2"/>
</dbReference>
<dbReference type="GO" id="GO:0030424">
    <property type="term" value="C:axon"/>
    <property type="evidence" value="ECO:0007669"/>
    <property type="project" value="TreeGrafter"/>
</dbReference>
<dbReference type="GO" id="GO:0005882">
    <property type="term" value="C:intermediate filament"/>
    <property type="evidence" value="ECO:0007669"/>
    <property type="project" value="UniProtKB-KW"/>
</dbReference>
<proteinExistence type="inferred from homology"/>
<keyword evidence="2 4" id="KW-0403">Intermediate filament</keyword>
<dbReference type="PROSITE" id="PS00226">
    <property type="entry name" value="IF_ROD_1"/>
    <property type="match status" value="1"/>
</dbReference>
<comment type="function">
    <text evidence="1">Vimentins are class-III intermediate filaments found in various non-epithelial cells, especially mesenchymal cells. Vimentin is attached to the nucleus, endoplasmic reticulum, and mitochondria, either laterally or terminally.</text>
</comment>
<dbReference type="Pfam" id="PF00038">
    <property type="entry name" value="Filament"/>
    <property type="match status" value="1"/>
</dbReference>
<evidence type="ECO:0000256" key="1">
    <source>
        <dbReference type="ARBA" id="ARBA00002825"/>
    </source>
</evidence>
<dbReference type="PROSITE" id="PS51842">
    <property type="entry name" value="IF_ROD_2"/>
    <property type="match status" value="1"/>
</dbReference>
<evidence type="ECO:0000313" key="8">
    <source>
        <dbReference type="EMBL" id="KAF5902838.1"/>
    </source>
</evidence>
<feature type="coiled-coil region" evidence="5">
    <location>
        <begin position="300"/>
        <end position="380"/>
    </location>
</feature>
<organism evidence="8 9">
    <name type="scientific">Clarias magur</name>
    <name type="common">Asian catfish</name>
    <name type="synonym">Macropteronotus magur</name>
    <dbReference type="NCBI Taxonomy" id="1594786"/>
    <lineage>
        <taxon>Eukaryota</taxon>
        <taxon>Metazoa</taxon>
        <taxon>Chordata</taxon>
        <taxon>Craniata</taxon>
        <taxon>Vertebrata</taxon>
        <taxon>Euteleostomi</taxon>
        <taxon>Actinopterygii</taxon>
        <taxon>Neopterygii</taxon>
        <taxon>Teleostei</taxon>
        <taxon>Ostariophysi</taxon>
        <taxon>Siluriformes</taxon>
        <taxon>Clariidae</taxon>
        <taxon>Clarias</taxon>
    </lineage>
</organism>
<comment type="caution">
    <text evidence="8">The sequence shown here is derived from an EMBL/GenBank/DDBJ whole genome shotgun (WGS) entry which is preliminary data.</text>
</comment>
<dbReference type="FunFam" id="1.20.5.170:FF:000002">
    <property type="entry name" value="Type I keratin KA11"/>
    <property type="match status" value="1"/>
</dbReference>
<gene>
    <name evidence="8" type="ORF">DAT39_007403</name>
</gene>
<dbReference type="Gene3D" id="1.20.5.170">
    <property type="match status" value="1"/>
</dbReference>
<reference evidence="8" key="1">
    <citation type="submission" date="2020-07" db="EMBL/GenBank/DDBJ databases">
        <title>Clarias magur genome sequencing, assembly and annotation.</title>
        <authorList>
            <person name="Kushwaha B."/>
            <person name="Kumar R."/>
            <person name="Das P."/>
            <person name="Joshi C.G."/>
            <person name="Kumar D."/>
            <person name="Nagpure N.S."/>
            <person name="Pandey M."/>
            <person name="Agarwal S."/>
            <person name="Srivastava S."/>
            <person name="Singh M."/>
            <person name="Sahoo L."/>
            <person name="Jayasankar P."/>
            <person name="Meher P.K."/>
            <person name="Koringa P.G."/>
            <person name="Iquebal M.A."/>
            <person name="Das S.P."/>
            <person name="Bit A."/>
            <person name="Patnaik S."/>
            <person name="Patel N."/>
            <person name="Shah T.M."/>
            <person name="Hinsu A."/>
            <person name="Jena J.K."/>
        </authorList>
    </citation>
    <scope>NUCLEOTIDE SEQUENCE</scope>
    <source>
        <strain evidence="8">CIFAMagur01</strain>
        <tissue evidence="8">Testis</tissue>
    </source>
</reference>
<dbReference type="Gene3D" id="1.20.5.1160">
    <property type="entry name" value="Vasodilator-stimulated phosphoprotein"/>
    <property type="match status" value="1"/>
</dbReference>
<evidence type="ECO:0000259" key="7">
    <source>
        <dbReference type="PROSITE" id="PS51842"/>
    </source>
</evidence>
<accession>A0A8J4XCS1</accession>
<evidence type="ECO:0000256" key="4">
    <source>
        <dbReference type="RuleBase" id="RU000685"/>
    </source>
</evidence>
<dbReference type="PANTHER" id="PTHR45652">
    <property type="entry name" value="GLIAL FIBRILLARY ACIDIC PROTEIN"/>
    <property type="match status" value="1"/>
</dbReference>
<dbReference type="OrthoDB" id="2441647at2759"/>
<protein>
    <submittedName>
        <fullName evidence="8">Vimentin</fullName>
    </submittedName>
</protein>
<dbReference type="InterPro" id="IPR039008">
    <property type="entry name" value="IF_rod_dom"/>
</dbReference>
<feature type="compositionally biased region" description="Polar residues" evidence="6">
    <location>
        <begin position="1"/>
        <end position="10"/>
    </location>
</feature>
<dbReference type="GO" id="GO:0045109">
    <property type="term" value="P:intermediate filament organization"/>
    <property type="evidence" value="ECO:0007669"/>
    <property type="project" value="TreeGrafter"/>
</dbReference>
<evidence type="ECO:0000256" key="3">
    <source>
        <dbReference type="ARBA" id="ARBA00023054"/>
    </source>
</evidence>
<feature type="domain" description="IF rod" evidence="7">
    <location>
        <begin position="77"/>
        <end position="402"/>
    </location>
</feature>
<dbReference type="InterPro" id="IPR018039">
    <property type="entry name" value="IF_conserved"/>
</dbReference>
<evidence type="ECO:0000256" key="5">
    <source>
        <dbReference type="SAM" id="Coils"/>
    </source>
</evidence>
<dbReference type="Proteomes" id="UP000727407">
    <property type="component" value="Unassembled WGS sequence"/>
</dbReference>
<dbReference type="FunFam" id="1.20.5.1160:FF:000001">
    <property type="entry name" value="Keratin type II"/>
    <property type="match status" value="1"/>
</dbReference>